<dbReference type="Pfam" id="PF20183">
    <property type="entry name" value="DUF6546"/>
    <property type="match status" value="1"/>
</dbReference>
<proteinExistence type="predicted"/>
<evidence type="ECO:0000313" key="2">
    <source>
        <dbReference type="EMBL" id="KAK3681470.1"/>
    </source>
</evidence>
<reference evidence="2" key="2">
    <citation type="submission" date="2023-06" db="EMBL/GenBank/DDBJ databases">
        <authorList>
            <consortium name="Lawrence Berkeley National Laboratory"/>
            <person name="Haridas S."/>
            <person name="Hensen N."/>
            <person name="Bonometti L."/>
            <person name="Westerberg I."/>
            <person name="Brannstrom I.O."/>
            <person name="Guillou S."/>
            <person name="Cros-Aarteil S."/>
            <person name="Calhoun S."/>
            <person name="Kuo A."/>
            <person name="Mondo S."/>
            <person name="Pangilinan J."/>
            <person name="Riley R."/>
            <person name="Labutti K."/>
            <person name="Andreopoulos B."/>
            <person name="Lipzen A."/>
            <person name="Chen C."/>
            <person name="Yanf M."/>
            <person name="Daum C."/>
            <person name="Ng V."/>
            <person name="Clum A."/>
            <person name="Steindorff A."/>
            <person name="Ohm R."/>
            <person name="Martin F."/>
            <person name="Silar P."/>
            <person name="Natvig D."/>
            <person name="Lalanne C."/>
            <person name="Gautier V."/>
            <person name="Ament-Velasquez S.L."/>
            <person name="Kruys A."/>
            <person name="Hutchinson M.I."/>
            <person name="Powell A.J."/>
            <person name="Barry K."/>
            <person name="Miller A.N."/>
            <person name="Grigoriev I.V."/>
            <person name="Debuchy R."/>
            <person name="Gladieux P."/>
            <person name="Thoren M.H."/>
            <person name="Johannesson H."/>
        </authorList>
    </citation>
    <scope>NUCLEOTIDE SEQUENCE</scope>
    <source>
        <strain evidence="2">CBS 314.62</strain>
    </source>
</reference>
<protein>
    <recommendedName>
        <fullName evidence="1">DUF6546 domain-containing protein</fullName>
    </recommendedName>
</protein>
<dbReference type="EMBL" id="JAULSO010000007">
    <property type="protein sequence ID" value="KAK3681470.1"/>
    <property type="molecule type" value="Genomic_DNA"/>
</dbReference>
<dbReference type="InterPro" id="IPR046676">
    <property type="entry name" value="DUF6546"/>
</dbReference>
<keyword evidence="3" id="KW-1185">Reference proteome</keyword>
<evidence type="ECO:0000259" key="1">
    <source>
        <dbReference type="Pfam" id="PF20183"/>
    </source>
</evidence>
<reference evidence="2" key="1">
    <citation type="journal article" date="2023" name="Mol. Phylogenet. Evol.">
        <title>Genome-scale phylogeny and comparative genomics of the fungal order Sordariales.</title>
        <authorList>
            <person name="Hensen N."/>
            <person name="Bonometti L."/>
            <person name="Westerberg I."/>
            <person name="Brannstrom I.O."/>
            <person name="Guillou S."/>
            <person name="Cros-Aarteil S."/>
            <person name="Calhoun S."/>
            <person name="Haridas S."/>
            <person name="Kuo A."/>
            <person name="Mondo S."/>
            <person name="Pangilinan J."/>
            <person name="Riley R."/>
            <person name="LaButti K."/>
            <person name="Andreopoulos B."/>
            <person name="Lipzen A."/>
            <person name="Chen C."/>
            <person name="Yan M."/>
            <person name="Daum C."/>
            <person name="Ng V."/>
            <person name="Clum A."/>
            <person name="Steindorff A."/>
            <person name="Ohm R.A."/>
            <person name="Martin F."/>
            <person name="Silar P."/>
            <person name="Natvig D.O."/>
            <person name="Lalanne C."/>
            <person name="Gautier V."/>
            <person name="Ament-Velasquez S.L."/>
            <person name="Kruys A."/>
            <person name="Hutchinson M.I."/>
            <person name="Powell A.J."/>
            <person name="Barry K."/>
            <person name="Miller A.N."/>
            <person name="Grigoriev I.V."/>
            <person name="Debuchy R."/>
            <person name="Gladieux P."/>
            <person name="Hiltunen Thoren M."/>
            <person name="Johannesson H."/>
        </authorList>
    </citation>
    <scope>NUCLEOTIDE SEQUENCE</scope>
    <source>
        <strain evidence="2">CBS 314.62</strain>
    </source>
</reference>
<accession>A0AAE0WZQ8</accession>
<organism evidence="2 3">
    <name type="scientific">Podospora appendiculata</name>
    <dbReference type="NCBI Taxonomy" id="314037"/>
    <lineage>
        <taxon>Eukaryota</taxon>
        <taxon>Fungi</taxon>
        <taxon>Dikarya</taxon>
        <taxon>Ascomycota</taxon>
        <taxon>Pezizomycotina</taxon>
        <taxon>Sordariomycetes</taxon>
        <taxon>Sordariomycetidae</taxon>
        <taxon>Sordariales</taxon>
        <taxon>Podosporaceae</taxon>
        <taxon>Podospora</taxon>
    </lineage>
</organism>
<evidence type="ECO:0000313" key="3">
    <source>
        <dbReference type="Proteomes" id="UP001270362"/>
    </source>
</evidence>
<gene>
    <name evidence="2" type="ORF">B0T22DRAFT_523732</name>
</gene>
<dbReference type="Proteomes" id="UP001270362">
    <property type="component" value="Unassembled WGS sequence"/>
</dbReference>
<name>A0AAE0WZQ8_9PEZI</name>
<dbReference type="AlphaFoldDB" id="A0AAE0WZQ8"/>
<feature type="domain" description="DUF6546" evidence="1">
    <location>
        <begin position="272"/>
        <end position="481"/>
    </location>
</feature>
<sequence length="495" mass="57489">MFPQPQRRPNSWSDFPDLVKVEILELVAHHDPEVYKHADEDERRMWDDFQRTAPHDKTAMRLDVGKTNAFASVCREWQAFFEAKHFARLTLFPEDLRVFRDIVQGLRRKLVKHVWLRIRLLPYGCVDGECRYPASIATLQYNDEIFTSAMGDLFAALSIWGKSETCSEGLALELCVYSDSDSQHVFMDHNFGHDPYSEHPHLFKDLSTPTDYTDLFDADEVGEVHARHNPSHFWRHGRRRLERLIYEPPEIFYSNMRPGRYYQLCCIFEQPLPATLKELTIYENAEEEFMPYARWLQGVTANLPKPVVCNGAGMEVFKNDKATLGEVIAKASRRLEHLSASFMIDAKDFFNPSICQSLAMTSELLDPDQSPVLINNLLKKAGATAGRMPKLRTMEIWFGKWDSHGTIFRYHNDDRLGATITWQSTWRLAIEPDVIRTWTKTVYLNTRHERFNLDFEVMPMDGTSFPASVLRHLKLKDRVLHPVSYRQVQLIGSAQ</sequence>
<comment type="caution">
    <text evidence="2">The sequence shown here is derived from an EMBL/GenBank/DDBJ whole genome shotgun (WGS) entry which is preliminary data.</text>
</comment>